<name>A0A2T7NWJ8_POMCA</name>
<organism evidence="1 2">
    <name type="scientific">Pomacea canaliculata</name>
    <name type="common">Golden apple snail</name>
    <dbReference type="NCBI Taxonomy" id="400727"/>
    <lineage>
        <taxon>Eukaryota</taxon>
        <taxon>Metazoa</taxon>
        <taxon>Spiralia</taxon>
        <taxon>Lophotrochozoa</taxon>
        <taxon>Mollusca</taxon>
        <taxon>Gastropoda</taxon>
        <taxon>Caenogastropoda</taxon>
        <taxon>Architaenioglossa</taxon>
        <taxon>Ampullarioidea</taxon>
        <taxon>Ampullariidae</taxon>
        <taxon>Pomacea</taxon>
    </lineage>
</organism>
<reference evidence="1 2" key="1">
    <citation type="submission" date="2018-04" db="EMBL/GenBank/DDBJ databases">
        <title>The genome of golden apple snail Pomacea canaliculata provides insight into stress tolerance and invasive adaptation.</title>
        <authorList>
            <person name="Liu C."/>
            <person name="Liu B."/>
            <person name="Ren Y."/>
            <person name="Zhang Y."/>
            <person name="Wang H."/>
            <person name="Li S."/>
            <person name="Jiang F."/>
            <person name="Yin L."/>
            <person name="Zhang G."/>
            <person name="Qian W."/>
            <person name="Fan W."/>
        </authorList>
    </citation>
    <scope>NUCLEOTIDE SEQUENCE [LARGE SCALE GENOMIC DNA]</scope>
    <source>
        <strain evidence="1">SZHN2017</strain>
        <tissue evidence="1">Muscle</tissue>
    </source>
</reference>
<evidence type="ECO:0000313" key="1">
    <source>
        <dbReference type="EMBL" id="PVD25550.1"/>
    </source>
</evidence>
<accession>A0A2T7NWJ8</accession>
<keyword evidence="2" id="KW-1185">Reference proteome</keyword>
<gene>
    <name evidence="1" type="ORF">C0Q70_13206</name>
</gene>
<dbReference type="EMBL" id="PZQS01000008">
    <property type="protein sequence ID" value="PVD25550.1"/>
    <property type="molecule type" value="Genomic_DNA"/>
</dbReference>
<evidence type="ECO:0000313" key="2">
    <source>
        <dbReference type="Proteomes" id="UP000245119"/>
    </source>
</evidence>
<comment type="caution">
    <text evidence="1">The sequence shown here is derived from an EMBL/GenBank/DDBJ whole genome shotgun (WGS) entry which is preliminary data.</text>
</comment>
<proteinExistence type="predicted"/>
<dbReference type="Proteomes" id="UP000245119">
    <property type="component" value="Linkage Group LG8"/>
</dbReference>
<protein>
    <submittedName>
        <fullName evidence="1">Uncharacterized protein</fullName>
    </submittedName>
</protein>
<sequence length="322" mass="36375">MRFRLLITATVDHVEQESFNVELPATTQYPSYDTTYGYGTSSYPWNYETLLAGIPGKILQPIVPTKQLTTTIQIATTVPFSPYQTTDYDYSNSYYSTISPYQTSNSKNWNNYYTTNSPYQTSNSENWNNYYTTNSPYQTSNSDNWNNYYTTNSPYQTSNSDNWNNYYTTNSPYQTSNSENWNNYYTTNSPYQTSNSEIGIITTQPTVLGATKHHTMIGTTTTQPTAPGTMKTLTPGTAGIVMGSCSLPKKLKMNRISRYYWTTQSPNRYNQEGLLEALAVDVVAEAREVVSGAEETLEKANDLEDAVFRANGEEGPRSVYEA</sequence>
<dbReference type="AlphaFoldDB" id="A0A2T7NWJ8"/>